<dbReference type="NCBIfam" id="TIGR00178">
    <property type="entry name" value="monomer_idh"/>
    <property type="match status" value="1"/>
</dbReference>
<evidence type="ECO:0000256" key="12">
    <source>
        <dbReference type="PIRSR" id="PIRSR009407-3"/>
    </source>
</evidence>
<keyword evidence="15" id="KW-1185">Reference proteome</keyword>
<organism evidence="14 15">
    <name type="scientific">Thermotomaculum hydrothermale</name>
    <dbReference type="NCBI Taxonomy" id="981385"/>
    <lineage>
        <taxon>Bacteria</taxon>
        <taxon>Pseudomonadati</taxon>
        <taxon>Acidobacteriota</taxon>
        <taxon>Holophagae</taxon>
        <taxon>Thermotomaculales</taxon>
        <taxon>Thermotomaculaceae</taxon>
        <taxon>Thermotomaculum</taxon>
    </lineage>
</organism>
<gene>
    <name evidence="14" type="primary">icd</name>
    <name evidence="14" type="ORF">TTHT_1826</name>
</gene>
<dbReference type="PANTHER" id="PTHR36999:SF1">
    <property type="entry name" value="ISOCITRATE DEHYDROGENASE (NADP(+))"/>
    <property type="match status" value="1"/>
</dbReference>
<dbReference type="EMBL" id="AP017470">
    <property type="protein sequence ID" value="BBB33284.1"/>
    <property type="molecule type" value="Genomic_DNA"/>
</dbReference>
<feature type="binding site" evidence="12">
    <location>
        <position position="554"/>
    </location>
    <ligand>
        <name>Mg(2+)</name>
        <dbReference type="ChEBI" id="CHEBI:18420"/>
    </ligand>
</feature>
<evidence type="ECO:0000256" key="6">
    <source>
        <dbReference type="ARBA" id="ARBA00023002"/>
    </source>
</evidence>
<dbReference type="Gene3D" id="3.40.718.10">
    <property type="entry name" value="Isopropylmalate Dehydrogenase"/>
    <property type="match status" value="1"/>
</dbReference>
<accession>A0A7R6SYY6</accession>
<evidence type="ECO:0000256" key="13">
    <source>
        <dbReference type="PIRSR" id="PIRSR009407-4"/>
    </source>
</evidence>
<dbReference type="PIRSF" id="PIRSF009407">
    <property type="entry name" value="IDH_monmr"/>
    <property type="match status" value="1"/>
</dbReference>
<evidence type="ECO:0000313" key="14">
    <source>
        <dbReference type="EMBL" id="BBB33284.1"/>
    </source>
</evidence>
<keyword evidence="2 9" id="KW-0816">Tricarboxylic acid cycle</keyword>
<dbReference type="EC" id="1.1.1.42" evidence="9"/>
<dbReference type="RefSeq" id="WP_201327591.1">
    <property type="nucleotide sequence ID" value="NZ_AP017470.1"/>
</dbReference>
<dbReference type="GO" id="GO:0046872">
    <property type="term" value="F:metal ion binding"/>
    <property type="evidence" value="ECO:0007669"/>
    <property type="project" value="UniProtKB-KW"/>
</dbReference>
<feature type="binding site" evidence="13">
    <location>
        <position position="133"/>
    </location>
    <ligand>
        <name>NADP(+)</name>
        <dbReference type="ChEBI" id="CHEBI:58349"/>
    </ligand>
</feature>
<proteinExistence type="inferred from homology"/>
<dbReference type="SUPFAM" id="SSF53659">
    <property type="entry name" value="Isocitrate/Isopropylmalate dehydrogenase-like"/>
    <property type="match status" value="1"/>
</dbReference>
<evidence type="ECO:0000313" key="15">
    <source>
        <dbReference type="Proteomes" id="UP000595564"/>
    </source>
</evidence>
<feature type="site" description="Critical for catalysis" evidence="10">
    <location>
        <position position="422"/>
    </location>
</feature>
<comment type="catalytic activity">
    <reaction evidence="7 9">
        <text>D-threo-isocitrate + NADP(+) = 2-oxoglutarate + CO2 + NADPH</text>
        <dbReference type="Rhea" id="RHEA:19629"/>
        <dbReference type="ChEBI" id="CHEBI:15562"/>
        <dbReference type="ChEBI" id="CHEBI:16526"/>
        <dbReference type="ChEBI" id="CHEBI:16810"/>
        <dbReference type="ChEBI" id="CHEBI:57783"/>
        <dbReference type="ChEBI" id="CHEBI:58349"/>
        <dbReference type="EC" id="1.1.1.42"/>
    </reaction>
</comment>
<protein>
    <recommendedName>
        <fullName evidence="9">Isocitrate dehydrogenase [NADP]</fullName>
        <ecNumber evidence="9">1.1.1.42</ecNumber>
    </recommendedName>
    <alternativeName>
        <fullName evidence="9">Oxalosuccinate decarboxylase</fullName>
    </alternativeName>
</protein>
<dbReference type="Proteomes" id="UP000595564">
    <property type="component" value="Chromosome"/>
</dbReference>
<feature type="binding site" evidence="12">
    <location>
        <position position="352"/>
    </location>
    <ligand>
        <name>Mg(2+)</name>
        <dbReference type="ChEBI" id="CHEBI:18420"/>
    </ligand>
</feature>
<feature type="binding site" evidence="11">
    <location>
        <position position="549"/>
    </location>
    <ligand>
        <name>D-threo-isocitrate</name>
        <dbReference type="ChEBI" id="CHEBI:15562"/>
    </ligand>
</feature>
<dbReference type="GO" id="GO:0006097">
    <property type="term" value="P:glyoxylate cycle"/>
    <property type="evidence" value="ECO:0007669"/>
    <property type="project" value="UniProtKB-KW"/>
</dbReference>
<dbReference type="InterPro" id="IPR004436">
    <property type="entry name" value="Isocitrate_DH_NADP_mono"/>
</dbReference>
<feature type="binding site" evidence="13">
    <location>
        <begin position="602"/>
        <end position="604"/>
    </location>
    <ligand>
        <name>NADP(+)</name>
        <dbReference type="ChEBI" id="CHEBI:58349"/>
    </ligand>
</feature>
<evidence type="ECO:0000256" key="11">
    <source>
        <dbReference type="PIRSR" id="PIRSR009407-2"/>
    </source>
</evidence>
<feature type="binding site" evidence="13">
    <location>
        <begin position="586"/>
        <end position="587"/>
    </location>
    <ligand>
        <name>NADP(+)</name>
        <dbReference type="ChEBI" id="CHEBI:58349"/>
    </ligand>
</feature>
<keyword evidence="1 9" id="KW-0329">Glyoxylate bypass</keyword>
<comment type="similarity">
    <text evidence="8 9">Belongs to the monomeric-type IDH family.</text>
</comment>
<evidence type="ECO:0000256" key="9">
    <source>
        <dbReference type="PIRNR" id="PIRNR009407"/>
    </source>
</evidence>
<keyword evidence="6 9" id="KW-0560">Oxidoreductase</keyword>
<feature type="site" description="Critical for catalysis" evidence="10">
    <location>
        <position position="257"/>
    </location>
</feature>
<evidence type="ECO:0000256" key="10">
    <source>
        <dbReference type="PIRSR" id="PIRSR009407-1"/>
    </source>
</evidence>
<feature type="binding site" evidence="13">
    <location>
        <begin position="80"/>
        <end position="85"/>
    </location>
    <ligand>
        <name>NADP(+)</name>
        <dbReference type="ChEBI" id="CHEBI:58349"/>
    </ligand>
</feature>
<dbReference type="AlphaFoldDB" id="A0A7R6SYY6"/>
<evidence type="ECO:0000256" key="5">
    <source>
        <dbReference type="ARBA" id="ARBA00022857"/>
    </source>
</evidence>
<evidence type="ECO:0000256" key="3">
    <source>
        <dbReference type="ARBA" id="ARBA00022723"/>
    </source>
</evidence>
<evidence type="ECO:0000256" key="2">
    <source>
        <dbReference type="ARBA" id="ARBA00022532"/>
    </source>
</evidence>
<dbReference type="GO" id="GO:0004450">
    <property type="term" value="F:isocitrate dehydrogenase (NADP+) activity"/>
    <property type="evidence" value="ECO:0007669"/>
    <property type="project" value="UniProtKB-EC"/>
</dbReference>
<feature type="binding site" evidence="13">
    <location>
        <position position="591"/>
    </location>
    <ligand>
        <name>NADP(+)</name>
        <dbReference type="ChEBI" id="CHEBI:58349"/>
    </ligand>
</feature>
<name>A0A7R6SYY6_9BACT</name>
<keyword evidence="4 12" id="KW-0460">Magnesium</keyword>
<dbReference type="GO" id="GO:0006099">
    <property type="term" value="P:tricarboxylic acid cycle"/>
    <property type="evidence" value="ECO:0007669"/>
    <property type="project" value="UniProtKB-KW"/>
</dbReference>
<dbReference type="KEGG" id="thyd:TTHT_1826"/>
<evidence type="ECO:0000256" key="8">
    <source>
        <dbReference type="ARBA" id="ARBA00046318"/>
    </source>
</evidence>
<evidence type="ECO:0000256" key="7">
    <source>
        <dbReference type="ARBA" id="ARBA00023554"/>
    </source>
</evidence>
<evidence type="ECO:0000256" key="4">
    <source>
        <dbReference type="ARBA" id="ARBA00022842"/>
    </source>
</evidence>
<feature type="binding site" evidence="11">
    <location>
        <begin position="130"/>
        <end position="137"/>
    </location>
    <ligand>
        <name>substrate</name>
    </ligand>
</feature>
<comment type="cofactor">
    <cofactor evidence="12">
        <name>Mg(2+)</name>
        <dbReference type="ChEBI" id="CHEBI:18420"/>
    </cofactor>
    <cofactor evidence="12">
        <name>Mn(2+)</name>
        <dbReference type="ChEBI" id="CHEBI:29035"/>
    </cofactor>
    <text evidence="12">Binds 1 Mg(2+) or Mn(2+) ion per subunit.</text>
</comment>
<sequence length="749" mass="84844">MNKIIWTKTDEAPYLATFALLPVVRGFLKKGGIEVDLKDISLAGRILATFPDYLEEGQRVPDDLKELGELVEKKGTKIIKLPNISASVVQLKAAIEELQKKGYKVPDYPEEPQTEEEKKIHERYQVCLGSAVNPVLRQGNSDRRAPKALKEYVKKNPKAAGLPLRDWEKDSKAHVAHMEKGDFFEHEQSFTAERDMTVRIEFVDKNGNVKVLKDNLKVDEGEILSSTYISVKELKKYFEKEIKDAKDKDLLLSLHLKATMMKVSDPPIFGHAVTTFFKDVFEKYEKEFKEIGVNPNNGLVDLYKKIEKLPAEKQEEIKKAIEESYKNNPDLAMVDSDKGITNLHAPNLVIVDASMPVVIREGGKMWDKNGELKQTKALIPDRCYATMYKEIVEDCKKNGKFDRTTIGTVQNIGLMAKKAEEYGSHDKTFVLEDDGIVRIVDENGKVYTEHKVEKHDIWRAYSAKDIAIKDWVGLAVHRAKVTGFTTIFWLDNERAHDREVIKKVEKYLKDYDTEGLDIKILKPEEAMKETLKRFRAGKDTISVTGNVLRDYLTDLFPIIEIGTSAKVLSIVPLLAGGGLFETGAGGSAPKHIQQFIEQGHLRWDSTAEFNAVGATLEFMEQKEGHKKAGVMGRAVEKAVSTLLENEQWPGRKVGQLDNRGSQAYFTLYWAEALAEQNEDNELKEAFKPIAEKLRENIDTIIKEISESEGKPADIDGYYFPDEEKVTKAMLPSKTFVSILEEYLGEKVFN</sequence>
<feature type="binding site" evidence="11">
    <location>
        <position position="143"/>
    </location>
    <ligand>
        <name>D-threo-isocitrate</name>
        <dbReference type="ChEBI" id="CHEBI:15562"/>
    </ligand>
</feature>
<dbReference type="Pfam" id="PF03971">
    <property type="entry name" value="IDH"/>
    <property type="match status" value="1"/>
</dbReference>
<feature type="binding site" evidence="13">
    <location>
        <position position="651"/>
    </location>
    <ligand>
        <name>NADP(+)</name>
        <dbReference type="ChEBI" id="CHEBI:58349"/>
    </ligand>
</feature>
<feature type="binding site" evidence="12">
    <location>
        <position position="550"/>
    </location>
    <ligand>
        <name>Mg(2+)</name>
        <dbReference type="ChEBI" id="CHEBI:18420"/>
    </ligand>
</feature>
<dbReference type="PANTHER" id="PTHR36999">
    <property type="entry name" value="ISOCITRATE DEHYDROGENASE [NADP]"/>
    <property type="match status" value="1"/>
</dbReference>
<keyword evidence="3 12" id="KW-0479">Metal-binding</keyword>
<keyword evidence="5 9" id="KW-0521">NADP</keyword>
<evidence type="ECO:0000256" key="1">
    <source>
        <dbReference type="ARBA" id="ARBA00022435"/>
    </source>
</evidence>
<reference evidence="14 15" key="1">
    <citation type="journal article" date="2012" name="Extremophiles">
        <title>Thermotomaculum hydrothermale gen. nov., sp. nov., a novel heterotrophic thermophile within the phylum Acidobacteria from a deep-sea hydrothermal vent chimney in the Southern Okinawa Trough.</title>
        <authorList>
            <person name="Izumi H."/>
            <person name="Nunoura T."/>
            <person name="Miyazaki M."/>
            <person name="Mino S."/>
            <person name="Toki T."/>
            <person name="Takai K."/>
            <person name="Sako Y."/>
            <person name="Sawabe T."/>
            <person name="Nakagawa S."/>
        </authorList>
    </citation>
    <scope>NUCLEOTIDE SEQUENCE [LARGE SCALE GENOMIC DNA]</scope>
    <source>
        <strain evidence="14 15">AC55</strain>
    </source>
</reference>